<gene>
    <name evidence="1" type="ORF">TPSB3V08_LOCUS4145</name>
</gene>
<proteinExistence type="predicted"/>
<name>A0A7R9CWA2_TIMPO</name>
<dbReference type="AlphaFoldDB" id="A0A7R9CWA2"/>
<organism evidence="1">
    <name type="scientific">Timema poppense</name>
    <name type="common">Walking stick</name>
    <dbReference type="NCBI Taxonomy" id="170557"/>
    <lineage>
        <taxon>Eukaryota</taxon>
        <taxon>Metazoa</taxon>
        <taxon>Ecdysozoa</taxon>
        <taxon>Arthropoda</taxon>
        <taxon>Hexapoda</taxon>
        <taxon>Insecta</taxon>
        <taxon>Pterygota</taxon>
        <taxon>Neoptera</taxon>
        <taxon>Polyneoptera</taxon>
        <taxon>Phasmatodea</taxon>
        <taxon>Timematodea</taxon>
        <taxon>Timematoidea</taxon>
        <taxon>Timematidae</taxon>
        <taxon>Timema</taxon>
    </lineage>
</organism>
<sequence>MFVRLASDSDTLSADSPFLTSANFINNSSFYSSSRNTHRFMMEEFPNDDQYLSDTLSAPSPSMFSHDYLEETDPLAIHLPVRDDTYCTAVNTGDSNLPEVPQMDPLSLLIPSIKTELETLASPREESAMLDVPYNFSQMSPPNSSQRVSAHDSVPREKFNVTALEVSVEGNTSTHVETSTCDDIAMDDSRNNSFKTTTEILAHFNDGSGVRVTNDDCVIKNRDVNIPQDREELEMQMELSPEVGNPGVCVETLTRGRCVTKNDDKLVRTFLGVGKSTHDDVPNVVNECQQRDSSPCMSERDLLFRDPAVVEINHRYVDDDSINSNILYLGEESHKISTDDILTGKSSSISKSNHHFDVRKYETCSKKPPKKLRTKQKRIATNDHSSLNTDINLDNVDDSEINEMGDLSFLKQNPTPDLILQTATSYSDGSNSLPSANNLCETPPDAKATRLNVTVDDPSTWDDMVGRPCYLVISVDEKGNHKLLLIPAEEGDDGEIYQEHNTSGQMIADATKFQYVTENSLRNINFITNKHSDGEMPELGHVDGVETISSGDSYFGAGPLYDDSDTVHLPTRKKSLVAPENQHKDLIAMEEIDHLNKNIRQISQLKRTFPSRVTRRRKSSHRPCLTGVTLAVDHIADNGEIENLYTNEKRNASYS</sequence>
<evidence type="ECO:0000313" key="1">
    <source>
        <dbReference type="EMBL" id="CAD7403653.1"/>
    </source>
</evidence>
<reference evidence="1" key="1">
    <citation type="submission" date="2020-11" db="EMBL/GenBank/DDBJ databases">
        <authorList>
            <person name="Tran Van P."/>
        </authorList>
    </citation>
    <scope>NUCLEOTIDE SEQUENCE</scope>
</reference>
<protein>
    <submittedName>
        <fullName evidence="1">Uncharacterized protein</fullName>
    </submittedName>
</protein>
<accession>A0A7R9CWA2</accession>
<dbReference type="EMBL" id="OD001945">
    <property type="protein sequence ID" value="CAD7403653.1"/>
    <property type="molecule type" value="Genomic_DNA"/>
</dbReference>